<dbReference type="Proteomes" id="UP000245711">
    <property type="component" value="Chromosome"/>
</dbReference>
<dbReference type="FunFam" id="3.40.309.10:FF:000012">
    <property type="entry name" value="Betaine aldehyde dehydrogenase"/>
    <property type="match status" value="1"/>
</dbReference>
<dbReference type="SUPFAM" id="SSF53720">
    <property type="entry name" value="ALDH-like"/>
    <property type="match status" value="1"/>
</dbReference>
<organism evidence="6 7">
    <name type="scientific">Rhodococcus oxybenzonivorans</name>
    <dbReference type="NCBI Taxonomy" id="1990687"/>
    <lineage>
        <taxon>Bacteria</taxon>
        <taxon>Bacillati</taxon>
        <taxon>Actinomycetota</taxon>
        <taxon>Actinomycetes</taxon>
        <taxon>Mycobacteriales</taxon>
        <taxon>Nocardiaceae</taxon>
        <taxon>Rhodococcus</taxon>
    </lineage>
</organism>
<feature type="active site" evidence="3">
    <location>
        <position position="261"/>
    </location>
</feature>
<dbReference type="Gene3D" id="3.40.605.10">
    <property type="entry name" value="Aldehyde Dehydrogenase, Chain A, domain 1"/>
    <property type="match status" value="1"/>
</dbReference>
<evidence type="ECO:0000256" key="4">
    <source>
        <dbReference type="RuleBase" id="RU003345"/>
    </source>
</evidence>
<protein>
    <submittedName>
        <fullName evidence="6">Aldehyde dehydrogenase</fullName>
    </submittedName>
</protein>
<evidence type="ECO:0000313" key="7">
    <source>
        <dbReference type="Proteomes" id="UP000245711"/>
    </source>
</evidence>
<evidence type="ECO:0000256" key="2">
    <source>
        <dbReference type="ARBA" id="ARBA00023002"/>
    </source>
</evidence>
<dbReference type="KEGG" id="roz:CBI38_26420"/>
<feature type="domain" description="Aldehyde dehydrogenase" evidence="5">
    <location>
        <begin position="24"/>
        <end position="485"/>
    </location>
</feature>
<sequence>MNDRDTTRGDNATDRNELFIGGRWVAPKSGGTVDVIEAATEKVLGTSAMASEADIDAAVAAARTALSGQWSALTNVERADLLDKLAAALKSRGRDTSRLVSRENGMPIALSGAVNGFGPAAMISYYAALIRDAPNEDVRPSAFGGRTVVRREPVGVVAAITPWNYPQPLAAMKLAPALAAGCTVVLKPAPETALDAFVFAEAAVEAGLPDGVVNVVPAGRDAGAYLVSHPGVDKVAFTGSTAAGRAIGEVCGRLLRPVTLELGGKSAAIVTERADLDVFVENLLEVSLVNNGQTCHASTRILASRSRYGEVVDAVTETVRALTVGDPLDKATEIGPLVSAAQRDRVLGYIEAGRAEGYRISTGGGTPAAQPQGWFVEPTVFAGVDNSARIAQEEIFGPVLTITAYDGEDEAVAIANDSEYGLGGTVWTTDEQHGLDLAARIHSGTVGVNYYALDLDAPFGGVKSSGLGRELGPEGLAPYFTSKSVYFGTR</sequence>
<dbReference type="InterPro" id="IPR016161">
    <property type="entry name" value="Ald_DH/histidinol_DH"/>
</dbReference>
<dbReference type="InterPro" id="IPR016163">
    <property type="entry name" value="Ald_DH_C"/>
</dbReference>
<dbReference type="PANTHER" id="PTHR42804">
    <property type="entry name" value="ALDEHYDE DEHYDROGENASE"/>
    <property type="match status" value="1"/>
</dbReference>
<dbReference type="PANTHER" id="PTHR42804:SF1">
    <property type="entry name" value="ALDEHYDE DEHYDROGENASE-RELATED"/>
    <property type="match status" value="1"/>
</dbReference>
<keyword evidence="7" id="KW-1185">Reference proteome</keyword>
<evidence type="ECO:0000256" key="3">
    <source>
        <dbReference type="PROSITE-ProRule" id="PRU10007"/>
    </source>
</evidence>
<dbReference type="InterPro" id="IPR016162">
    <property type="entry name" value="Ald_DH_N"/>
</dbReference>
<evidence type="ECO:0000256" key="1">
    <source>
        <dbReference type="ARBA" id="ARBA00009986"/>
    </source>
</evidence>
<dbReference type="CDD" id="cd07139">
    <property type="entry name" value="ALDH_AldA-Rv0768"/>
    <property type="match status" value="1"/>
</dbReference>
<dbReference type="EMBL" id="CP021354">
    <property type="protein sequence ID" value="AWK74560.1"/>
    <property type="molecule type" value="Genomic_DNA"/>
</dbReference>
<proteinExistence type="inferred from homology"/>
<reference evidence="6 7" key="1">
    <citation type="submission" date="2017-05" db="EMBL/GenBank/DDBJ databases">
        <title>Isolation of Rhodococcus sp. S2-17 biodegrading of BP-3.</title>
        <authorList>
            <person name="Lee Y."/>
            <person name="Kim K.H."/>
            <person name="Chun B.H."/>
            <person name="Jung H.S."/>
            <person name="Jeon C.O."/>
        </authorList>
    </citation>
    <scope>NUCLEOTIDE SEQUENCE [LARGE SCALE GENOMIC DNA]</scope>
    <source>
        <strain evidence="6 7">S2-17</strain>
    </source>
</reference>
<name>A0A2S2C116_9NOCA</name>
<evidence type="ECO:0000259" key="5">
    <source>
        <dbReference type="Pfam" id="PF00171"/>
    </source>
</evidence>
<dbReference type="OrthoDB" id="6882680at2"/>
<keyword evidence="2 4" id="KW-0560">Oxidoreductase</keyword>
<dbReference type="PROSITE" id="PS00687">
    <property type="entry name" value="ALDEHYDE_DEHYDR_GLU"/>
    <property type="match status" value="1"/>
</dbReference>
<gene>
    <name evidence="6" type="ORF">CBI38_26420</name>
</gene>
<dbReference type="FunFam" id="3.40.605.10:FF:000007">
    <property type="entry name" value="NAD/NADP-dependent betaine aldehyde dehydrogenase"/>
    <property type="match status" value="1"/>
</dbReference>
<dbReference type="AlphaFoldDB" id="A0A2S2C116"/>
<dbReference type="InterPro" id="IPR029510">
    <property type="entry name" value="Ald_DH_CS_GLU"/>
</dbReference>
<dbReference type="GO" id="GO:0016620">
    <property type="term" value="F:oxidoreductase activity, acting on the aldehyde or oxo group of donors, NAD or NADP as acceptor"/>
    <property type="evidence" value="ECO:0007669"/>
    <property type="project" value="InterPro"/>
</dbReference>
<dbReference type="InterPro" id="IPR015590">
    <property type="entry name" value="Aldehyde_DH_dom"/>
</dbReference>
<accession>A0A2S2C116</accession>
<evidence type="ECO:0000313" key="6">
    <source>
        <dbReference type="EMBL" id="AWK74560.1"/>
    </source>
</evidence>
<comment type="similarity">
    <text evidence="1 4">Belongs to the aldehyde dehydrogenase family.</text>
</comment>
<dbReference type="Pfam" id="PF00171">
    <property type="entry name" value="Aldedh"/>
    <property type="match status" value="1"/>
</dbReference>
<dbReference type="RefSeq" id="WP_109335382.1">
    <property type="nucleotide sequence ID" value="NZ_CP021354.1"/>
</dbReference>
<dbReference type="Gene3D" id="3.40.309.10">
    <property type="entry name" value="Aldehyde Dehydrogenase, Chain A, domain 2"/>
    <property type="match status" value="1"/>
</dbReference>